<dbReference type="GO" id="GO:0036503">
    <property type="term" value="P:ERAD pathway"/>
    <property type="evidence" value="ECO:0007669"/>
    <property type="project" value="TreeGrafter"/>
</dbReference>
<protein>
    <submittedName>
        <fullName evidence="2">Ankyrin repeat and zinc finger domain-containing protein 1</fullName>
    </submittedName>
</protein>
<dbReference type="SMART" id="SM00451">
    <property type="entry name" value="ZnF_U1"/>
    <property type="match status" value="1"/>
</dbReference>
<dbReference type="AlphaFoldDB" id="A0A8D9DWV6"/>
<dbReference type="EMBL" id="HBUF01386215">
    <property type="protein sequence ID" value="CAG6732266.1"/>
    <property type="molecule type" value="Transcribed_RNA"/>
</dbReference>
<reference evidence="2" key="1">
    <citation type="submission" date="2021-05" db="EMBL/GenBank/DDBJ databases">
        <authorList>
            <person name="Alioto T."/>
            <person name="Alioto T."/>
            <person name="Gomez Garrido J."/>
        </authorList>
    </citation>
    <scope>NUCLEOTIDE SEQUENCE</scope>
</reference>
<dbReference type="GO" id="GO:0003676">
    <property type="term" value="F:nucleic acid binding"/>
    <property type="evidence" value="ECO:0007669"/>
    <property type="project" value="InterPro"/>
</dbReference>
<dbReference type="PROSITE" id="PS00028">
    <property type="entry name" value="ZINC_FINGER_C2H2_1"/>
    <property type="match status" value="1"/>
</dbReference>
<dbReference type="PANTHER" id="PTHR16036:SF2">
    <property type="entry name" value="TRNA ENDONUCLEASE ANKZF1"/>
    <property type="match status" value="1"/>
</dbReference>
<name>A0A8D9DWV6_9HEMI</name>
<sequence>MSTAQPSLTLKFGSEEYTKAVKNITILKPLNQNKNQEPELRIVDKENVQSKHCSARSMSPAVDVSIAVPPGETGNSLYCSHCEELFENTAQQRKHYKQDWHRYNLKLRLASRPAITEEKFDQLADDVSSISGSDNEDEEVETLGFQLHRQAKILFENSKGQVISMFRCLLYDKKTAVIPERQSLLQGLHVSYRVRSCPRPRQSQRVPPLHGRVPRPV</sequence>
<dbReference type="InterPro" id="IPR047139">
    <property type="entry name" value="ANKZ1/VMS1"/>
</dbReference>
<evidence type="ECO:0000313" key="2">
    <source>
        <dbReference type="EMBL" id="CAG6732266.1"/>
    </source>
</evidence>
<dbReference type="GO" id="GO:0008270">
    <property type="term" value="F:zinc ion binding"/>
    <property type="evidence" value="ECO:0007669"/>
    <property type="project" value="InterPro"/>
</dbReference>
<feature type="domain" description="C2H2-type" evidence="1">
    <location>
        <begin position="79"/>
        <end position="101"/>
    </location>
</feature>
<organism evidence="2">
    <name type="scientific">Cacopsylla melanoneura</name>
    <dbReference type="NCBI Taxonomy" id="428564"/>
    <lineage>
        <taxon>Eukaryota</taxon>
        <taxon>Metazoa</taxon>
        <taxon>Ecdysozoa</taxon>
        <taxon>Arthropoda</taxon>
        <taxon>Hexapoda</taxon>
        <taxon>Insecta</taxon>
        <taxon>Pterygota</taxon>
        <taxon>Neoptera</taxon>
        <taxon>Paraneoptera</taxon>
        <taxon>Hemiptera</taxon>
        <taxon>Sternorrhyncha</taxon>
        <taxon>Psylloidea</taxon>
        <taxon>Psyllidae</taxon>
        <taxon>Psyllinae</taxon>
        <taxon>Cacopsylla</taxon>
    </lineage>
</organism>
<dbReference type="InterPro" id="IPR003604">
    <property type="entry name" value="Matrin/U1-like-C_Znf_C2H2"/>
</dbReference>
<dbReference type="InterPro" id="IPR013087">
    <property type="entry name" value="Znf_C2H2_type"/>
</dbReference>
<accession>A0A8D9DWV6</accession>
<dbReference type="PANTHER" id="PTHR16036">
    <property type="entry name" value="ANKYRIN REPEAT AND ZINC FINGER DOMAIN-CONTAINING PROTEIN 1"/>
    <property type="match status" value="1"/>
</dbReference>
<evidence type="ECO:0000259" key="1">
    <source>
        <dbReference type="PROSITE" id="PS00028"/>
    </source>
</evidence>
<proteinExistence type="predicted"/>